<evidence type="ECO:0000256" key="1">
    <source>
        <dbReference type="SAM" id="Phobius"/>
    </source>
</evidence>
<dbReference type="Pfam" id="PF18160">
    <property type="entry name" value="SLATT_5"/>
    <property type="match status" value="1"/>
</dbReference>
<accession>A0A4R1K3E5</accession>
<feature type="domain" description="SMODS and SLOG-associating 2TM effector" evidence="2">
    <location>
        <begin position="7"/>
        <end position="185"/>
    </location>
</feature>
<dbReference type="InterPro" id="IPR041115">
    <property type="entry name" value="SLATT_5"/>
</dbReference>
<gene>
    <name evidence="3" type="ORF">C8D98_2589</name>
</gene>
<keyword evidence="1" id="KW-0812">Transmembrane</keyword>
<comment type="caution">
    <text evidence="3">The sequence shown here is derived from an EMBL/GenBank/DDBJ whole genome shotgun (WGS) entry which is preliminary data.</text>
</comment>
<organism evidence="3 4">
    <name type="scientific">Seleniivibrio woodruffii</name>
    <dbReference type="NCBI Taxonomy" id="1078050"/>
    <lineage>
        <taxon>Bacteria</taxon>
        <taxon>Pseudomonadati</taxon>
        <taxon>Deferribacterota</taxon>
        <taxon>Deferribacteres</taxon>
        <taxon>Deferribacterales</taxon>
        <taxon>Geovibrionaceae</taxon>
        <taxon>Seleniivibrio</taxon>
    </lineage>
</organism>
<protein>
    <recommendedName>
        <fullName evidence="2">SMODS and SLOG-associating 2TM effector domain-containing protein</fullName>
    </recommendedName>
</protein>
<dbReference type="NCBIfam" id="NF033631">
    <property type="entry name" value="SLATT_5"/>
    <property type="match status" value="1"/>
</dbReference>
<sequence length="195" mass="22761">MTISKEETLGKIQNKIYITRLSRIQASERLLNNKKWSEYLLVYYSIVNIVYSYFSVTSICSSVYLEHLNILLSIILLIISLIVAKNRFSERSHLFQDNYTALDNLYYKACESNADPIEIMDEYSQLLNNIENHLAQDYIVMKVKRFLSGNAINNGKPTAYEFYQFTEIYITSQIIVPILFIIPILTPIILHKTLR</sequence>
<keyword evidence="4" id="KW-1185">Reference proteome</keyword>
<proteinExistence type="predicted"/>
<feature type="transmembrane region" description="Helical" evidence="1">
    <location>
        <begin position="168"/>
        <end position="190"/>
    </location>
</feature>
<evidence type="ECO:0000259" key="2">
    <source>
        <dbReference type="Pfam" id="PF18160"/>
    </source>
</evidence>
<dbReference type="EMBL" id="SMGG01000007">
    <property type="protein sequence ID" value="TCK58387.1"/>
    <property type="molecule type" value="Genomic_DNA"/>
</dbReference>
<name>A0A4R1K3E5_9BACT</name>
<keyword evidence="1" id="KW-0472">Membrane</keyword>
<feature type="transmembrane region" description="Helical" evidence="1">
    <location>
        <begin position="68"/>
        <end position="84"/>
    </location>
</feature>
<evidence type="ECO:0000313" key="4">
    <source>
        <dbReference type="Proteomes" id="UP000294614"/>
    </source>
</evidence>
<feature type="transmembrane region" description="Helical" evidence="1">
    <location>
        <begin position="39"/>
        <end position="56"/>
    </location>
</feature>
<dbReference type="AlphaFoldDB" id="A0A4R1K3E5"/>
<keyword evidence="1" id="KW-1133">Transmembrane helix</keyword>
<dbReference type="Proteomes" id="UP000294614">
    <property type="component" value="Unassembled WGS sequence"/>
</dbReference>
<evidence type="ECO:0000313" key="3">
    <source>
        <dbReference type="EMBL" id="TCK58387.1"/>
    </source>
</evidence>
<dbReference type="RefSeq" id="WP_132874559.1">
    <property type="nucleotide sequence ID" value="NZ_SMGG01000007.1"/>
</dbReference>
<reference evidence="3 4" key="1">
    <citation type="submission" date="2019-03" db="EMBL/GenBank/DDBJ databases">
        <title>Genomic Encyclopedia of Type Strains, Phase IV (KMG-IV): sequencing the most valuable type-strain genomes for metagenomic binning, comparative biology and taxonomic classification.</title>
        <authorList>
            <person name="Goeker M."/>
        </authorList>
    </citation>
    <scope>NUCLEOTIDE SEQUENCE [LARGE SCALE GENOMIC DNA]</scope>
    <source>
        <strain evidence="3 4">DSM 24984</strain>
    </source>
</reference>